<dbReference type="PROSITE" id="PS51257">
    <property type="entry name" value="PROKAR_LIPOPROTEIN"/>
    <property type="match status" value="1"/>
</dbReference>
<dbReference type="InterPro" id="IPR051407">
    <property type="entry name" value="Bact_OM_lipoprot/Surf_antigen"/>
</dbReference>
<dbReference type="PANTHER" id="PTHR35603">
    <property type="match status" value="1"/>
</dbReference>
<sequence length="137" mass="14664">MRGLTLGLLAASTLMAGCATDGGSGYGFDRRYRSYDYNRPDPAYGGYDAGRYYRDDRRYRERRLSRNDRVYRGNDGRYYCRRNDGTTGLIVGGVAGGVLGNVIAPGGSGLLGTVLGAAGGALAGRAVDRSSSETRCR</sequence>
<evidence type="ECO:0000313" key="8">
    <source>
        <dbReference type="Proteomes" id="UP000321250"/>
    </source>
</evidence>
<name>A0A5C6UPN9_9SPHN</name>
<comment type="caution">
    <text evidence="7">The sequence shown here is derived from an EMBL/GenBank/DDBJ whole genome shotgun (WGS) entry which is preliminary data.</text>
</comment>
<accession>A0A5C6UPN9</accession>
<dbReference type="EMBL" id="VOQR01000001">
    <property type="protein sequence ID" value="TXC73005.1"/>
    <property type="molecule type" value="Genomic_DNA"/>
</dbReference>
<comment type="subcellular location">
    <subcellularLocation>
        <location evidence="1">Cell outer membrane</location>
        <topology evidence="1">Lipid-anchor</topology>
    </subcellularLocation>
</comment>
<evidence type="ECO:0000256" key="2">
    <source>
        <dbReference type="ARBA" id="ARBA00008681"/>
    </source>
</evidence>
<dbReference type="InterPro" id="IPR008816">
    <property type="entry name" value="Gly_zipper_2TM_dom"/>
</dbReference>
<keyword evidence="5" id="KW-0449">Lipoprotein</keyword>
<dbReference type="RefSeq" id="WP_147084289.1">
    <property type="nucleotide sequence ID" value="NZ_VOQR01000001.1"/>
</dbReference>
<comment type="similarity">
    <text evidence="2">Belongs to the rickettsiale 17 kDa surface antigen family.</text>
</comment>
<keyword evidence="8" id="KW-1185">Reference proteome</keyword>
<dbReference type="Proteomes" id="UP000321250">
    <property type="component" value="Unassembled WGS sequence"/>
</dbReference>
<evidence type="ECO:0000256" key="5">
    <source>
        <dbReference type="ARBA" id="ARBA00023288"/>
    </source>
</evidence>
<organism evidence="7 8">
    <name type="scientific">Sphingomonas ginsenosidivorax</name>
    <dbReference type="NCBI Taxonomy" id="862135"/>
    <lineage>
        <taxon>Bacteria</taxon>
        <taxon>Pseudomonadati</taxon>
        <taxon>Pseudomonadota</taxon>
        <taxon>Alphaproteobacteria</taxon>
        <taxon>Sphingomonadales</taxon>
        <taxon>Sphingomonadaceae</taxon>
        <taxon>Sphingomonas</taxon>
    </lineage>
</organism>
<dbReference type="PANTHER" id="PTHR35603:SF2">
    <property type="entry name" value="OUTER MEMBRANE LIPOPROTEIN"/>
    <property type="match status" value="1"/>
</dbReference>
<evidence type="ECO:0000256" key="4">
    <source>
        <dbReference type="ARBA" id="ARBA00023136"/>
    </source>
</evidence>
<protein>
    <recommendedName>
        <fullName evidence="3">17 kDa surface antigen</fullName>
    </recommendedName>
</protein>
<keyword evidence="4" id="KW-0472">Membrane</keyword>
<dbReference type="Pfam" id="PF05433">
    <property type="entry name" value="Rick_17kDa_Anti"/>
    <property type="match status" value="1"/>
</dbReference>
<evidence type="ECO:0000256" key="1">
    <source>
        <dbReference type="ARBA" id="ARBA00004459"/>
    </source>
</evidence>
<dbReference type="AlphaFoldDB" id="A0A5C6UPN9"/>
<evidence type="ECO:0000313" key="7">
    <source>
        <dbReference type="EMBL" id="TXC73005.1"/>
    </source>
</evidence>
<reference evidence="7 8" key="1">
    <citation type="journal article" date="2013" name="Antonie Van Leeuwenhoek">
        <title>Sphingomonas ginsenosidivorax sp. nov., with the ability to transform ginsenosides.</title>
        <authorList>
            <person name="Jin X.F."/>
            <person name="Kim J.K."/>
            <person name="Liu Q.M."/>
            <person name="Kang M.S."/>
            <person name="He D."/>
            <person name="Jin F.X."/>
            <person name="Kim S.C."/>
            <person name="Im W.T."/>
        </authorList>
    </citation>
    <scope>NUCLEOTIDE SEQUENCE [LARGE SCALE GENOMIC DNA]</scope>
    <source>
        <strain evidence="7 8">KHI67</strain>
    </source>
</reference>
<feature type="domain" description="Glycine zipper 2TM" evidence="6">
    <location>
        <begin position="88"/>
        <end position="127"/>
    </location>
</feature>
<gene>
    <name evidence="7" type="ORF">FSB78_17230</name>
</gene>
<evidence type="ECO:0000256" key="3">
    <source>
        <dbReference type="ARBA" id="ARBA00015281"/>
    </source>
</evidence>
<dbReference type="GO" id="GO:0009279">
    <property type="term" value="C:cell outer membrane"/>
    <property type="evidence" value="ECO:0007669"/>
    <property type="project" value="UniProtKB-SubCell"/>
</dbReference>
<proteinExistence type="inferred from homology"/>
<evidence type="ECO:0000259" key="6">
    <source>
        <dbReference type="Pfam" id="PF05433"/>
    </source>
</evidence>